<dbReference type="InterPro" id="IPR017452">
    <property type="entry name" value="GPCR_Rhodpsn_7TM"/>
</dbReference>
<feature type="transmembrane region" description="Helical" evidence="5">
    <location>
        <begin position="12"/>
        <end position="29"/>
    </location>
</feature>
<feature type="transmembrane region" description="Helical" evidence="5">
    <location>
        <begin position="76"/>
        <end position="99"/>
    </location>
</feature>
<evidence type="ECO:0000313" key="8">
    <source>
        <dbReference type="Proteomes" id="UP000762676"/>
    </source>
</evidence>
<keyword evidence="2 5" id="KW-0812">Transmembrane</keyword>
<accession>A0AAV4FIH6</accession>
<sequence>MGLVFVNLLNNAQCMALDVSLAAGIYIGWPVCFTQFLNAPFCIYATLMLVTVINFERVVAIKWPIFYRTHFTRNMAVLVTVCVLTFAMGLSLIGLPDILHQYEQSDGICLPTDLYPKRYALILISITCSVLLIIALASFMSNVLVLVKFSQQKLVRAVDNPSVGAQKLSRRALVGSRIAIASAFLYTWTMGYLVFFLFWILITDCDDMCLVEGKSSFIAAILQNVFTIQDPLVYFISIIKWSSLKHHVVRLSGAKQNQVAPYTPYPHGSSDSQTRIYNIHSQTTSSQRQFPALSVPLQAREAVI</sequence>
<evidence type="ECO:0000313" key="7">
    <source>
        <dbReference type="EMBL" id="GFR73208.1"/>
    </source>
</evidence>
<comment type="caution">
    <text evidence="7">The sequence shown here is derived from an EMBL/GenBank/DDBJ whole genome shotgun (WGS) entry which is preliminary data.</text>
</comment>
<keyword evidence="8" id="KW-1185">Reference proteome</keyword>
<comment type="subcellular location">
    <subcellularLocation>
        <location evidence="1">Membrane</location>
    </subcellularLocation>
</comment>
<dbReference type="GO" id="GO:0004930">
    <property type="term" value="F:G protein-coupled receptor activity"/>
    <property type="evidence" value="ECO:0007669"/>
    <property type="project" value="InterPro"/>
</dbReference>
<dbReference type="Pfam" id="PF00001">
    <property type="entry name" value="7tm_1"/>
    <property type="match status" value="1"/>
</dbReference>
<keyword evidence="3 5" id="KW-1133">Transmembrane helix</keyword>
<evidence type="ECO:0000256" key="5">
    <source>
        <dbReference type="SAM" id="Phobius"/>
    </source>
</evidence>
<dbReference type="Gene3D" id="1.20.1070.10">
    <property type="entry name" value="Rhodopsin 7-helix transmembrane proteins"/>
    <property type="match status" value="1"/>
</dbReference>
<reference evidence="7 8" key="1">
    <citation type="journal article" date="2021" name="Elife">
        <title>Chloroplast acquisition without the gene transfer in kleptoplastic sea slugs, Plakobranchus ocellatus.</title>
        <authorList>
            <person name="Maeda T."/>
            <person name="Takahashi S."/>
            <person name="Yoshida T."/>
            <person name="Shimamura S."/>
            <person name="Takaki Y."/>
            <person name="Nagai Y."/>
            <person name="Toyoda A."/>
            <person name="Suzuki Y."/>
            <person name="Arimoto A."/>
            <person name="Ishii H."/>
            <person name="Satoh N."/>
            <person name="Nishiyama T."/>
            <person name="Hasebe M."/>
            <person name="Maruyama T."/>
            <person name="Minagawa J."/>
            <person name="Obokata J."/>
            <person name="Shigenobu S."/>
        </authorList>
    </citation>
    <scope>NUCLEOTIDE SEQUENCE [LARGE SCALE GENOMIC DNA]</scope>
</reference>
<evidence type="ECO:0000256" key="3">
    <source>
        <dbReference type="ARBA" id="ARBA00022989"/>
    </source>
</evidence>
<dbReference type="Proteomes" id="UP000762676">
    <property type="component" value="Unassembled WGS sequence"/>
</dbReference>
<evidence type="ECO:0000256" key="2">
    <source>
        <dbReference type="ARBA" id="ARBA00022692"/>
    </source>
</evidence>
<dbReference type="PROSITE" id="PS50262">
    <property type="entry name" value="G_PROTEIN_RECEP_F1_2"/>
    <property type="match status" value="1"/>
</dbReference>
<keyword evidence="4 5" id="KW-0472">Membrane</keyword>
<dbReference type="GO" id="GO:0016020">
    <property type="term" value="C:membrane"/>
    <property type="evidence" value="ECO:0007669"/>
    <property type="project" value="UniProtKB-SubCell"/>
</dbReference>
<evidence type="ECO:0000256" key="4">
    <source>
        <dbReference type="ARBA" id="ARBA00023136"/>
    </source>
</evidence>
<feature type="domain" description="G-protein coupled receptors family 1 profile" evidence="6">
    <location>
        <begin position="1"/>
        <end position="234"/>
    </location>
</feature>
<dbReference type="InterPro" id="IPR000276">
    <property type="entry name" value="GPCR_Rhodpsn"/>
</dbReference>
<feature type="transmembrane region" description="Helical" evidence="5">
    <location>
        <begin position="35"/>
        <end position="55"/>
    </location>
</feature>
<proteinExistence type="predicted"/>
<protein>
    <recommendedName>
        <fullName evidence="6">G-protein coupled receptors family 1 profile domain-containing protein</fullName>
    </recommendedName>
</protein>
<organism evidence="7 8">
    <name type="scientific">Elysia marginata</name>
    <dbReference type="NCBI Taxonomy" id="1093978"/>
    <lineage>
        <taxon>Eukaryota</taxon>
        <taxon>Metazoa</taxon>
        <taxon>Spiralia</taxon>
        <taxon>Lophotrochozoa</taxon>
        <taxon>Mollusca</taxon>
        <taxon>Gastropoda</taxon>
        <taxon>Heterobranchia</taxon>
        <taxon>Euthyneura</taxon>
        <taxon>Panpulmonata</taxon>
        <taxon>Sacoglossa</taxon>
        <taxon>Placobranchoidea</taxon>
        <taxon>Plakobranchidae</taxon>
        <taxon>Elysia</taxon>
    </lineage>
</organism>
<evidence type="ECO:0000256" key="1">
    <source>
        <dbReference type="ARBA" id="ARBA00004370"/>
    </source>
</evidence>
<evidence type="ECO:0000259" key="6">
    <source>
        <dbReference type="PROSITE" id="PS50262"/>
    </source>
</evidence>
<gene>
    <name evidence="7" type="ORF">ElyMa_003862100</name>
</gene>
<feature type="transmembrane region" description="Helical" evidence="5">
    <location>
        <begin position="178"/>
        <end position="202"/>
    </location>
</feature>
<dbReference type="EMBL" id="BMAT01007869">
    <property type="protein sequence ID" value="GFR73208.1"/>
    <property type="molecule type" value="Genomic_DNA"/>
</dbReference>
<dbReference type="SUPFAM" id="SSF81321">
    <property type="entry name" value="Family A G protein-coupled receptor-like"/>
    <property type="match status" value="1"/>
</dbReference>
<dbReference type="CDD" id="cd00637">
    <property type="entry name" value="7tm_classA_rhodopsin-like"/>
    <property type="match status" value="1"/>
</dbReference>
<name>A0AAV4FIH6_9GAST</name>
<dbReference type="AlphaFoldDB" id="A0AAV4FIH6"/>
<feature type="transmembrane region" description="Helical" evidence="5">
    <location>
        <begin position="119"/>
        <end position="147"/>
    </location>
</feature>